<feature type="domain" description="PDZ" evidence="2">
    <location>
        <begin position="397"/>
        <end position="447"/>
    </location>
</feature>
<feature type="region of interest" description="Disordered" evidence="1">
    <location>
        <begin position="172"/>
        <end position="275"/>
    </location>
</feature>
<sequence>LDALAVGGQDGCRVIQILEGGAIFQNNALGINDYVTEINGRDMRGLTNLEAFNILRDVSANCDTVSIRFIPASAVQIHRLFNLERLGQSERPPLVPPVSAADGPGMTNHLDVPTHSWMKVGRVSLRRQPQEKAWGLELSDQMPENLRQMTSFPRTLAHPTWISNIATDSPADRCGSLRPGDLILQPSGNVQSNGEQDDSDPLMNGPSSIAANRQSRSAHELSPESSQMDTPEPLTELESRDELNVLTRSIPSPVHRNGGQTDSGEEGGRTALDDQGPVVSVACPVIRDETTLMSGRAALTPLKLTNGTLTNGGMVSPLPPPLPPRRFSRETKPVPDEIDQQIPIATGDPVTLYTRAYLPGDEIIVFDLPLTDGSQLVSDGTVTPTELVTTPCKVENLGIRLVGSRMPEKVATYIGGFCPGSIAAKYGVLNVGDEIVQVSEFSVVGLSRLTVRRCLARAIAKSVTKWQTNGSDPTSPALLHLVLRRNPVHAEMMASTHSSPERERGSFSNDQLSPPVVPSRAAVSGSAFAEHTAGQIGFPDATNLVHRYPVAPEVVKQIATRLNESLFDLDVFDVELQRIPSSLVRRYFLSSQDKDGFGIFIVNLGPNDVPGVFVSALAPNGAAAEQGELQTHDRILAVNGTVPEDYDSTLHLLKQSDTKVRLTVGRQMHASDTGHPSAPVASSSPTPNAPGTAALPPLPQSIIPGVKTLVELRREPNTTFGFSVVGGKDTMLGDILIHEVHTNGVAARDGRLCTGDRLLAVNGVSLVEADHTTALQESVGQVEIKVERTPASRRPPYPPALPYYRLNVFTVVLQRPSPHTSQLSVTGAPDKPPELGFSEPLLGPSNVDASFGLFVREARPEEIQDAGGRLIVEEIKPGSPADLSAMILVSLLFLVNPTDAVQVIL</sequence>
<dbReference type="PANTHER" id="PTHR19964">
    <property type="entry name" value="MULTIPLE PDZ DOMAIN PROTEIN"/>
    <property type="match status" value="1"/>
</dbReference>
<dbReference type="PROSITE" id="PS50106">
    <property type="entry name" value="PDZ"/>
    <property type="match status" value="5"/>
</dbReference>
<dbReference type="SUPFAM" id="SSF50156">
    <property type="entry name" value="PDZ domain-like"/>
    <property type="match status" value="5"/>
</dbReference>
<dbReference type="CDD" id="cd00136">
    <property type="entry name" value="PDZ_canonical"/>
    <property type="match status" value="1"/>
</dbReference>
<accession>A0A183ACH4</accession>
<feature type="region of interest" description="Disordered" evidence="1">
    <location>
        <begin position="492"/>
        <end position="518"/>
    </location>
</feature>
<dbReference type="WBParaSite" id="ECPE_0000467101-mRNA-1">
    <property type="protein sequence ID" value="ECPE_0000467101-mRNA-1"/>
    <property type="gene ID" value="ECPE_0000467101"/>
</dbReference>
<evidence type="ECO:0000259" key="2">
    <source>
        <dbReference type="PROSITE" id="PS50106"/>
    </source>
</evidence>
<dbReference type="InterPro" id="IPR001478">
    <property type="entry name" value="PDZ"/>
</dbReference>
<dbReference type="Pfam" id="PF00595">
    <property type="entry name" value="PDZ"/>
    <property type="match status" value="3"/>
</dbReference>
<dbReference type="AlphaFoldDB" id="A0A183ACH4"/>
<feature type="domain" description="PDZ" evidence="2">
    <location>
        <begin position="709"/>
        <end position="790"/>
    </location>
</feature>
<feature type="compositionally biased region" description="Polar residues" evidence="1">
    <location>
        <begin position="205"/>
        <end position="215"/>
    </location>
</feature>
<dbReference type="InterPro" id="IPR036034">
    <property type="entry name" value="PDZ_sf"/>
</dbReference>
<evidence type="ECO:0000313" key="3">
    <source>
        <dbReference type="WBParaSite" id="ECPE_0000467101-mRNA-1"/>
    </source>
</evidence>
<dbReference type="SMART" id="SM00228">
    <property type="entry name" value="PDZ"/>
    <property type="match status" value="5"/>
</dbReference>
<protein>
    <submittedName>
        <fullName evidence="3">PDZ domain-containing protein</fullName>
    </submittedName>
</protein>
<proteinExistence type="predicted"/>
<organism evidence="3">
    <name type="scientific">Echinostoma caproni</name>
    <dbReference type="NCBI Taxonomy" id="27848"/>
    <lineage>
        <taxon>Eukaryota</taxon>
        <taxon>Metazoa</taxon>
        <taxon>Spiralia</taxon>
        <taxon>Lophotrochozoa</taxon>
        <taxon>Platyhelminthes</taxon>
        <taxon>Trematoda</taxon>
        <taxon>Digenea</taxon>
        <taxon>Plagiorchiida</taxon>
        <taxon>Echinostomata</taxon>
        <taxon>Echinostomatoidea</taxon>
        <taxon>Echinostomatidae</taxon>
        <taxon>Echinostoma</taxon>
    </lineage>
</organism>
<dbReference type="InterPro" id="IPR051342">
    <property type="entry name" value="PDZ_scaffold"/>
</dbReference>
<feature type="domain" description="PDZ" evidence="2">
    <location>
        <begin position="1"/>
        <end position="57"/>
    </location>
</feature>
<dbReference type="Gene3D" id="2.30.42.10">
    <property type="match status" value="5"/>
</dbReference>
<feature type="compositionally biased region" description="Low complexity" evidence="1">
    <location>
        <begin position="676"/>
        <end position="690"/>
    </location>
</feature>
<reference evidence="3" key="1">
    <citation type="submission" date="2016-06" db="UniProtKB">
        <authorList>
            <consortium name="WormBaseParasite"/>
        </authorList>
    </citation>
    <scope>IDENTIFICATION</scope>
</reference>
<feature type="domain" description="PDZ" evidence="2">
    <location>
        <begin position="122"/>
        <end position="188"/>
    </location>
</feature>
<feature type="region of interest" description="Disordered" evidence="1">
    <location>
        <begin position="669"/>
        <end position="698"/>
    </location>
</feature>
<dbReference type="PANTHER" id="PTHR19964:SF92">
    <property type="entry name" value="PATJ HOMOLOG"/>
    <property type="match status" value="1"/>
</dbReference>
<name>A0A183ACH4_9TREM</name>
<evidence type="ECO:0000256" key="1">
    <source>
        <dbReference type="SAM" id="MobiDB-lite"/>
    </source>
</evidence>
<feature type="domain" description="PDZ" evidence="2">
    <location>
        <begin position="573"/>
        <end position="668"/>
    </location>
</feature>